<sequence>MSEYVVPLAKVMLLRHLLQNGGSSSCPVHRPEVTLTADITIELDGESIIARATFGPLTGSLKLQRDDSANYLHLRDFIQDIANGRTETGRQSELAIALMEAFDSVDQVINDDQIAYVTPTTSTSFPFGAVVTNGQGEVCAAAIGSSKEHLAELIRIKLLGIQKGIRESA</sequence>
<accession>A0A6M0CXG6</accession>
<keyword evidence="4" id="KW-1185">Reference proteome</keyword>
<reference evidence="3 4" key="1">
    <citation type="submission" date="2020-02" db="EMBL/GenBank/DDBJ databases">
        <title>Broccoli isolated Pseudomonas sp.</title>
        <authorList>
            <person name="Fujikawa T."/>
            <person name="Sawada H."/>
        </authorList>
    </citation>
    <scope>NUCLEOTIDE SEQUENCE [LARGE SCALE GENOMIC DNA]</scope>
    <source>
        <strain evidence="2 4">MAFF212427</strain>
        <strain evidence="1 3">MAFF212428</strain>
    </source>
</reference>
<evidence type="ECO:0000313" key="3">
    <source>
        <dbReference type="Proteomes" id="UP000480410"/>
    </source>
</evidence>
<dbReference type="Proteomes" id="UP000482634">
    <property type="component" value="Unassembled WGS sequence"/>
</dbReference>
<dbReference type="AlphaFoldDB" id="A0A6B3P0Z3"/>
<dbReference type="EMBL" id="JAAHBV010000127">
    <property type="protein sequence ID" value="NER59807.1"/>
    <property type="molecule type" value="Genomic_DNA"/>
</dbReference>
<dbReference type="EMBL" id="JAAHBU010000268">
    <property type="protein sequence ID" value="NER65424.1"/>
    <property type="molecule type" value="Genomic_DNA"/>
</dbReference>
<evidence type="ECO:0000313" key="2">
    <source>
        <dbReference type="EMBL" id="NER65424.1"/>
    </source>
</evidence>
<dbReference type="RefSeq" id="WP_163947649.1">
    <property type="nucleotide sequence ID" value="NZ_JAAHBU010000268.1"/>
</dbReference>
<evidence type="ECO:0000313" key="1">
    <source>
        <dbReference type="EMBL" id="NER59807.1"/>
    </source>
</evidence>
<protein>
    <submittedName>
        <fullName evidence="2">Uncharacterized protein</fullName>
    </submittedName>
</protein>
<name>A0A6B3P0Z3_9PSED</name>
<accession>A0A6B3P0Z3</accession>
<comment type="caution">
    <text evidence="2">The sequence shown here is derived from an EMBL/GenBank/DDBJ whole genome shotgun (WGS) entry which is preliminary data.</text>
</comment>
<dbReference type="Proteomes" id="UP000480410">
    <property type="component" value="Unassembled WGS sequence"/>
</dbReference>
<organism evidence="2 4">
    <name type="scientific">Pseudomonas brassicae</name>
    <dbReference type="NCBI Taxonomy" id="2708063"/>
    <lineage>
        <taxon>Bacteria</taxon>
        <taxon>Pseudomonadati</taxon>
        <taxon>Pseudomonadota</taxon>
        <taxon>Gammaproteobacteria</taxon>
        <taxon>Pseudomonadales</taxon>
        <taxon>Pseudomonadaceae</taxon>
        <taxon>Pseudomonas</taxon>
    </lineage>
</organism>
<proteinExistence type="predicted"/>
<gene>
    <name evidence="1" type="ORF">G3435_07050</name>
    <name evidence="2" type="ORF">G3436_18065</name>
</gene>
<evidence type="ECO:0000313" key="4">
    <source>
        <dbReference type="Proteomes" id="UP000482634"/>
    </source>
</evidence>